<dbReference type="GO" id="GO:0004519">
    <property type="term" value="F:endonuclease activity"/>
    <property type="evidence" value="ECO:0007669"/>
    <property type="project" value="UniProtKB-KW"/>
</dbReference>
<evidence type="ECO:0000313" key="4">
    <source>
        <dbReference type="Proteomes" id="UP000665561"/>
    </source>
</evidence>
<feature type="domain" description="TnsA endonuclease N-terminal" evidence="2">
    <location>
        <begin position="70"/>
        <end position="166"/>
    </location>
</feature>
<comment type="caution">
    <text evidence="3">The sequence shown here is derived from an EMBL/GenBank/DDBJ whole genome shotgun (WGS) entry which is preliminary data.</text>
</comment>
<evidence type="ECO:0000259" key="2">
    <source>
        <dbReference type="Pfam" id="PF08722"/>
    </source>
</evidence>
<dbReference type="InterPro" id="IPR011335">
    <property type="entry name" value="Restrct_endonuc-II-like"/>
</dbReference>
<sequence>MSTWTKEKLNRFIKEGRGQGIGSKYVPWTKTHEFASKGRATRIHGIKTNRIHHLHSDNQLRAFFLFEWSEKVLDIRECFPLLDVMECIDNKDDLLFDKFRDKESGEPLVLTTNFVLTIRNAESKEVQITRTIKDSSEFSRQLTFEKLEIERRYWNSKGIEWKVITEKQLPRQVHKNIEWVRTTLLDENININKNEYSDLLLQLLIANYECKLADVLRKFDLMEGCSKGLGLYLFRYLIAKKKIKVDLKNKIDISSSIRELLL</sequence>
<dbReference type="CDD" id="cd22362">
    <property type="entry name" value="TnsA_endonuclease-like"/>
    <property type="match status" value="1"/>
</dbReference>
<protein>
    <submittedName>
        <fullName evidence="3">Heteromeric transposase endonuclease subunit TnsA</fullName>
    </submittedName>
</protein>
<keyword evidence="3" id="KW-0378">Hydrolase</keyword>
<keyword evidence="3" id="KW-0540">Nuclease</keyword>
<dbReference type="Gene3D" id="3.40.1350.10">
    <property type="match status" value="1"/>
</dbReference>
<dbReference type="Proteomes" id="UP000665561">
    <property type="component" value="Unassembled WGS sequence"/>
</dbReference>
<feature type="domain" description="TnsA endonuclease C-terminal" evidence="1">
    <location>
        <begin position="169"/>
        <end position="247"/>
    </location>
</feature>
<dbReference type="Pfam" id="PF08722">
    <property type="entry name" value="Tn7_TnsA-like_N"/>
    <property type="match status" value="1"/>
</dbReference>
<dbReference type="InterPro" id="IPR036388">
    <property type="entry name" value="WH-like_DNA-bd_sf"/>
</dbReference>
<dbReference type="InterPro" id="IPR011856">
    <property type="entry name" value="tRNA_endonuc-like_dom_sf"/>
</dbReference>
<dbReference type="Pfam" id="PF08721">
    <property type="entry name" value="Tn7_Tnp_TnsA_C"/>
    <property type="match status" value="1"/>
</dbReference>
<evidence type="ECO:0000259" key="1">
    <source>
        <dbReference type="Pfam" id="PF08721"/>
    </source>
</evidence>
<dbReference type="EMBL" id="JAAAMV010000013">
    <property type="protein sequence ID" value="NBD25632.1"/>
    <property type="molecule type" value="Genomic_DNA"/>
</dbReference>
<dbReference type="RefSeq" id="WP_161744443.1">
    <property type="nucleotide sequence ID" value="NZ_JAAAMV010000013.1"/>
</dbReference>
<evidence type="ECO:0000313" key="3">
    <source>
        <dbReference type="EMBL" id="NBD25632.1"/>
    </source>
</evidence>
<accession>A0ABW9XTI6</accession>
<name>A0ABW9XTI6_9BACL</name>
<reference evidence="3 4" key="1">
    <citation type="submission" date="2020-01" db="EMBL/GenBank/DDBJ databases">
        <title>Paenibacillus soybeanensis sp. nov. isolated from the nodules of soybean (Glycine max(L.) Merr).</title>
        <authorList>
            <person name="Wang H."/>
        </authorList>
    </citation>
    <scope>NUCLEOTIDE SEQUENCE [LARGE SCALE GENOMIC DNA]</scope>
    <source>
        <strain evidence="3 4">T1</strain>
    </source>
</reference>
<dbReference type="SUPFAM" id="SSF52980">
    <property type="entry name" value="Restriction endonuclease-like"/>
    <property type="match status" value="1"/>
</dbReference>
<dbReference type="Gene3D" id="1.10.10.10">
    <property type="entry name" value="Winged helix-like DNA-binding domain superfamily/Winged helix DNA-binding domain"/>
    <property type="match status" value="1"/>
</dbReference>
<dbReference type="InterPro" id="IPR014832">
    <property type="entry name" value="TnsA_C"/>
</dbReference>
<proteinExistence type="predicted"/>
<gene>
    <name evidence="3" type="ORF">GT019_17310</name>
</gene>
<keyword evidence="3" id="KW-0255">Endonuclease</keyword>
<dbReference type="InterPro" id="IPR014833">
    <property type="entry name" value="TnsA_N"/>
</dbReference>
<keyword evidence="4" id="KW-1185">Reference proteome</keyword>
<organism evidence="3 4">
    <name type="scientific">Paenibacillus glycinis</name>
    <dbReference type="NCBI Taxonomy" id="2697035"/>
    <lineage>
        <taxon>Bacteria</taxon>
        <taxon>Bacillati</taxon>
        <taxon>Bacillota</taxon>
        <taxon>Bacilli</taxon>
        <taxon>Bacillales</taxon>
        <taxon>Paenibacillaceae</taxon>
        <taxon>Paenibacillus</taxon>
    </lineage>
</organism>